<evidence type="ECO:0000256" key="1">
    <source>
        <dbReference type="SAM" id="Phobius"/>
    </source>
</evidence>
<feature type="transmembrane region" description="Helical" evidence="1">
    <location>
        <begin position="7"/>
        <end position="29"/>
    </location>
</feature>
<reference evidence="2 3" key="1">
    <citation type="journal article" date="2015" name="Nature">
        <title>rRNA introns, odd ribosomes, and small enigmatic genomes across a large radiation of phyla.</title>
        <authorList>
            <person name="Brown C.T."/>
            <person name="Hug L.A."/>
            <person name="Thomas B.C."/>
            <person name="Sharon I."/>
            <person name="Castelle C.J."/>
            <person name="Singh A."/>
            <person name="Wilkins M.J."/>
            <person name="Williams K.H."/>
            <person name="Banfield J.F."/>
        </authorList>
    </citation>
    <scope>NUCLEOTIDE SEQUENCE [LARGE SCALE GENOMIC DNA]</scope>
</reference>
<name>A0A0G0WAT4_UNCC2</name>
<organism evidence="2 3">
    <name type="scientific">candidate division CPR2 bacterium GW2011_GWC1_41_48</name>
    <dbReference type="NCBI Taxonomy" id="1618344"/>
    <lineage>
        <taxon>Bacteria</taxon>
        <taxon>Bacteria division CPR2</taxon>
    </lineage>
</organism>
<dbReference type="EMBL" id="LCBL01000003">
    <property type="protein sequence ID" value="KKS09172.1"/>
    <property type="molecule type" value="Genomic_DNA"/>
</dbReference>
<gene>
    <name evidence="2" type="ORF">UU65_C0003G0227</name>
</gene>
<protein>
    <submittedName>
        <fullName evidence="2">Uncharacterized protein</fullName>
    </submittedName>
</protein>
<dbReference type="Proteomes" id="UP000033869">
    <property type="component" value="Unassembled WGS sequence"/>
</dbReference>
<keyword evidence="1" id="KW-0472">Membrane</keyword>
<evidence type="ECO:0000313" key="2">
    <source>
        <dbReference type="EMBL" id="KKS09172.1"/>
    </source>
</evidence>
<comment type="caution">
    <text evidence="2">The sequence shown here is derived from an EMBL/GenBank/DDBJ whole genome shotgun (WGS) entry which is preliminary data.</text>
</comment>
<evidence type="ECO:0000313" key="3">
    <source>
        <dbReference type="Proteomes" id="UP000033869"/>
    </source>
</evidence>
<sequence length="76" mass="8877">MDTKKRILIIAAVIIFNLAISFLMVPPIFKGISEEKKKVHEFQYYINESYLNNIQKEAGSKDVHKTYNEFKSNPLE</sequence>
<accession>A0A0G0WAT4</accession>
<keyword evidence="1" id="KW-0812">Transmembrane</keyword>
<proteinExistence type="predicted"/>
<dbReference type="AlphaFoldDB" id="A0A0G0WAT4"/>
<keyword evidence="1" id="KW-1133">Transmembrane helix</keyword>